<dbReference type="RefSeq" id="XP_018704650.1">
    <property type="nucleotide sequence ID" value="XM_018848315.1"/>
</dbReference>
<dbReference type="EMBL" id="AZHB01000010">
    <property type="protein sequence ID" value="OAA64001.1"/>
    <property type="molecule type" value="Genomic_DNA"/>
</dbReference>
<keyword evidence="2" id="KW-1185">Reference proteome</keyword>
<evidence type="ECO:0000313" key="2">
    <source>
        <dbReference type="Proteomes" id="UP000076744"/>
    </source>
</evidence>
<name>A0A167WN75_CORFA</name>
<sequence>MRVVLLSPGAAAPPEWIVEDLHYAAPPGTMARIRTDVRNVLSRHGLGNGDPDLPDRGFLRITSGPEPPGVHVLTDGGGGGGGGGVRVMLSRPVVWQRRADGAERLGAEVEEAARMGDWLVFELCLPMTPPQQQGQ</sequence>
<accession>A0A167WN75</accession>
<protein>
    <submittedName>
        <fullName evidence="1">Fructose-2,6-bisphosphatase</fullName>
    </submittedName>
</protein>
<organism evidence="1 2">
    <name type="scientific">Cordyceps fumosorosea (strain ARSEF 2679)</name>
    <name type="common">Isaria fumosorosea</name>
    <dbReference type="NCBI Taxonomy" id="1081104"/>
    <lineage>
        <taxon>Eukaryota</taxon>
        <taxon>Fungi</taxon>
        <taxon>Dikarya</taxon>
        <taxon>Ascomycota</taxon>
        <taxon>Pezizomycotina</taxon>
        <taxon>Sordariomycetes</taxon>
        <taxon>Hypocreomycetidae</taxon>
        <taxon>Hypocreales</taxon>
        <taxon>Cordycipitaceae</taxon>
        <taxon>Cordyceps</taxon>
    </lineage>
</organism>
<proteinExistence type="predicted"/>
<reference evidence="1 2" key="1">
    <citation type="journal article" date="2016" name="Genome Biol. Evol.">
        <title>Divergent and convergent evolution of fungal pathogenicity.</title>
        <authorList>
            <person name="Shang Y."/>
            <person name="Xiao G."/>
            <person name="Zheng P."/>
            <person name="Cen K."/>
            <person name="Zhan S."/>
            <person name="Wang C."/>
        </authorList>
    </citation>
    <scope>NUCLEOTIDE SEQUENCE [LARGE SCALE GENOMIC DNA]</scope>
    <source>
        <strain evidence="1 2">ARSEF 2679</strain>
    </source>
</reference>
<evidence type="ECO:0000313" key="1">
    <source>
        <dbReference type="EMBL" id="OAA64001.1"/>
    </source>
</evidence>
<dbReference type="OrthoDB" id="5153919at2759"/>
<gene>
    <name evidence="1" type="ORF">ISF_04710</name>
</gene>
<dbReference type="Proteomes" id="UP000076744">
    <property type="component" value="Unassembled WGS sequence"/>
</dbReference>
<dbReference type="AlphaFoldDB" id="A0A167WN75"/>
<comment type="caution">
    <text evidence="1">The sequence shown here is derived from an EMBL/GenBank/DDBJ whole genome shotgun (WGS) entry which is preliminary data.</text>
</comment>
<dbReference type="GeneID" id="30021002"/>